<dbReference type="Proteomes" id="UP001148299">
    <property type="component" value="Unassembled WGS sequence"/>
</dbReference>
<dbReference type="Gene3D" id="3.60.21.10">
    <property type="match status" value="1"/>
</dbReference>
<proteinExistence type="predicted"/>
<dbReference type="CDD" id="cd07379">
    <property type="entry name" value="MPP_239FB"/>
    <property type="match status" value="1"/>
</dbReference>
<comment type="caution">
    <text evidence="2">The sequence shown here is derived from an EMBL/GenBank/DDBJ whole genome shotgun (WGS) entry which is preliminary data.</text>
</comment>
<dbReference type="AlphaFoldDB" id="A0A9W9UQ91"/>
<evidence type="ECO:0000259" key="1">
    <source>
        <dbReference type="Pfam" id="PF00149"/>
    </source>
</evidence>
<dbReference type="GO" id="GO:0016787">
    <property type="term" value="F:hydrolase activity"/>
    <property type="evidence" value="ECO:0007669"/>
    <property type="project" value="InterPro"/>
</dbReference>
<organism evidence="2 3">
    <name type="scientific">Penicillium brevicompactum</name>
    <dbReference type="NCBI Taxonomy" id="5074"/>
    <lineage>
        <taxon>Eukaryota</taxon>
        <taxon>Fungi</taxon>
        <taxon>Dikarya</taxon>
        <taxon>Ascomycota</taxon>
        <taxon>Pezizomycotina</taxon>
        <taxon>Eurotiomycetes</taxon>
        <taxon>Eurotiomycetidae</taxon>
        <taxon>Eurotiales</taxon>
        <taxon>Aspergillaceae</taxon>
        <taxon>Penicillium</taxon>
    </lineage>
</organism>
<dbReference type="InterPro" id="IPR029052">
    <property type="entry name" value="Metallo-depent_PP-like"/>
</dbReference>
<keyword evidence="3" id="KW-1185">Reference proteome</keyword>
<evidence type="ECO:0000313" key="3">
    <source>
        <dbReference type="Proteomes" id="UP001148299"/>
    </source>
</evidence>
<name>A0A9W9UQ91_PENBR</name>
<reference evidence="2" key="2">
    <citation type="journal article" date="2023" name="IMA Fungus">
        <title>Comparative genomic study of the Penicillium genus elucidates a diverse pangenome and 15 lateral gene transfer events.</title>
        <authorList>
            <person name="Petersen C."/>
            <person name="Sorensen T."/>
            <person name="Nielsen M.R."/>
            <person name="Sondergaard T.E."/>
            <person name="Sorensen J.L."/>
            <person name="Fitzpatrick D.A."/>
            <person name="Frisvad J.C."/>
            <person name="Nielsen K.L."/>
        </authorList>
    </citation>
    <scope>NUCLEOTIDE SEQUENCE</scope>
    <source>
        <strain evidence="2">IBT 35675</strain>
    </source>
</reference>
<feature type="domain" description="Calcineurin-like phosphoesterase" evidence="1">
    <location>
        <begin position="15"/>
        <end position="220"/>
    </location>
</feature>
<dbReference type="PANTHER" id="PTHR12905:SF0">
    <property type="entry name" value="CALCINEURIN-LIKE PHOSPHOESTERASE DOMAIN-CONTAINING PROTEIN"/>
    <property type="match status" value="1"/>
</dbReference>
<dbReference type="EMBL" id="JAPZBR010000006">
    <property type="protein sequence ID" value="KAJ5350756.1"/>
    <property type="molecule type" value="Genomic_DNA"/>
</dbReference>
<protein>
    <recommendedName>
        <fullName evidence="1">Calcineurin-like phosphoesterase domain-containing protein</fullName>
    </recommendedName>
</protein>
<accession>A0A9W9UQ91</accession>
<evidence type="ECO:0000313" key="2">
    <source>
        <dbReference type="EMBL" id="KAJ5350756.1"/>
    </source>
</evidence>
<sequence>MSLNTEKTAPSVKTRFLVLSDTHGLDTPPEIVSRQYADVMLHCGDLTTESKIDEFKASIRLIQAVNAPLKLVIAGNHDFTMDIPMFQKKVAEAQPLEPELVQQAYGSHGEAGKLFDDQQDKGIVFLDEGSHSFRLSNGARLNIYASPFTPSLGDWGFQYHPDRGHDFRIANADIVMTHGPPRGLLDYTHSGNRAGCSHLFEAIARSQPRPLMHCFGHIHEGWGAKLVKWRDQISGKPSHLTDIDNGNSCLISTLNAIKGKGKVASLYSTSHCSGDPRPLQRNAETLFVNASMQGSEDLPIQPPWLVDLELPAAF</sequence>
<gene>
    <name evidence="2" type="ORF">N7541_008483</name>
</gene>
<dbReference type="InterPro" id="IPR051693">
    <property type="entry name" value="UPF0046_metallophosphoest"/>
</dbReference>
<dbReference type="PANTHER" id="PTHR12905">
    <property type="entry name" value="METALLOPHOSPHOESTERASE"/>
    <property type="match status" value="1"/>
</dbReference>
<dbReference type="Pfam" id="PF00149">
    <property type="entry name" value="Metallophos"/>
    <property type="match status" value="1"/>
</dbReference>
<dbReference type="InterPro" id="IPR004843">
    <property type="entry name" value="Calcineurin-like_PHP"/>
</dbReference>
<reference evidence="2" key="1">
    <citation type="submission" date="2022-12" db="EMBL/GenBank/DDBJ databases">
        <authorList>
            <person name="Petersen C."/>
        </authorList>
    </citation>
    <scope>NUCLEOTIDE SEQUENCE</scope>
    <source>
        <strain evidence="2">IBT 35675</strain>
    </source>
</reference>
<dbReference type="SUPFAM" id="SSF56300">
    <property type="entry name" value="Metallo-dependent phosphatases"/>
    <property type="match status" value="1"/>
</dbReference>